<dbReference type="EMBL" id="MU118149">
    <property type="protein sequence ID" value="KAF9644289.1"/>
    <property type="molecule type" value="Genomic_DNA"/>
</dbReference>
<proteinExistence type="predicted"/>
<reference evidence="1" key="2">
    <citation type="journal article" date="2020" name="Nat. Commun.">
        <title>Large-scale genome sequencing of mycorrhizal fungi provides insights into the early evolution of symbiotic traits.</title>
        <authorList>
            <person name="Miyauchi S."/>
            <person name="Kiss E."/>
            <person name="Kuo A."/>
            <person name="Drula E."/>
            <person name="Kohler A."/>
            <person name="Sanchez-Garcia M."/>
            <person name="Morin E."/>
            <person name="Andreopoulos B."/>
            <person name="Barry K.W."/>
            <person name="Bonito G."/>
            <person name="Buee M."/>
            <person name="Carver A."/>
            <person name="Chen C."/>
            <person name="Cichocki N."/>
            <person name="Clum A."/>
            <person name="Culley D."/>
            <person name="Crous P.W."/>
            <person name="Fauchery L."/>
            <person name="Girlanda M."/>
            <person name="Hayes R.D."/>
            <person name="Keri Z."/>
            <person name="LaButti K."/>
            <person name="Lipzen A."/>
            <person name="Lombard V."/>
            <person name="Magnuson J."/>
            <person name="Maillard F."/>
            <person name="Murat C."/>
            <person name="Nolan M."/>
            <person name="Ohm R.A."/>
            <person name="Pangilinan J."/>
            <person name="Pereira M.F."/>
            <person name="Perotto S."/>
            <person name="Peter M."/>
            <person name="Pfister S."/>
            <person name="Riley R."/>
            <person name="Sitrit Y."/>
            <person name="Stielow J.B."/>
            <person name="Szollosi G."/>
            <person name="Zifcakova L."/>
            <person name="Stursova M."/>
            <person name="Spatafora J.W."/>
            <person name="Tedersoo L."/>
            <person name="Vaario L.M."/>
            <person name="Yamada A."/>
            <person name="Yan M."/>
            <person name="Wang P."/>
            <person name="Xu J."/>
            <person name="Bruns T."/>
            <person name="Baldrian P."/>
            <person name="Vilgalys R."/>
            <person name="Dunand C."/>
            <person name="Henrissat B."/>
            <person name="Grigoriev I.V."/>
            <person name="Hibbett D."/>
            <person name="Nagy L.G."/>
            <person name="Martin F.M."/>
        </authorList>
    </citation>
    <scope>NUCLEOTIDE SEQUENCE</scope>
    <source>
        <strain evidence="1">P2</strain>
    </source>
</reference>
<dbReference type="Proteomes" id="UP000886501">
    <property type="component" value="Unassembled WGS sequence"/>
</dbReference>
<reference evidence="1" key="1">
    <citation type="submission" date="2019-10" db="EMBL/GenBank/DDBJ databases">
        <authorList>
            <consortium name="DOE Joint Genome Institute"/>
            <person name="Kuo A."/>
            <person name="Miyauchi S."/>
            <person name="Kiss E."/>
            <person name="Drula E."/>
            <person name="Kohler A."/>
            <person name="Sanchez-Garcia M."/>
            <person name="Andreopoulos B."/>
            <person name="Barry K.W."/>
            <person name="Bonito G."/>
            <person name="Buee M."/>
            <person name="Carver A."/>
            <person name="Chen C."/>
            <person name="Cichocki N."/>
            <person name="Clum A."/>
            <person name="Culley D."/>
            <person name="Crous P.W."/>
            <person name="Fauchery L."/>
            <person name="Girlanda M."/>
            <person name="Hayes R."/>
            <person name="Keri Z."/>
            <person name="Labutti K."/>
            <person name="Lipzen A."/>
            <person name="Lombard V."/>
            <person name="Magnuson J."/>
            <person name="Maillard F."/>
            <person name="Morin E."/>
            <person name="Murat C."/>
            <person name="Nolan M."/>
            <person name="Ohm R."/>
            <person name="Pangilinan J."/>
            <person name="Pereira M."/>
            <person name="Perotto S."/>
            <person name="Peter M."/>
            <person name="Riley R."/>
            <person name="Sitrit Y."/>
            <person name="Stielow B."/>
            <person name="Szollosi G."/>
            <person name="Zifcakova L."/>
            <person name="Stursova M."/>
            <person name="Spatafora J.W."/>
            <person name="Tedersoo L."/>
            <person name="Vaario L.-M."/>
            <person name="Yamada A."/>
            <person name="Yan M."/>
            <person name="Wang P."/>
            <person name="Xu J."/>
            <person name="Bruns T."/>
            <person name="Baldrian P."/>
            <person name="Vilgalys R."/>
            <person name="Henrissat B."/>
            <person name="Grigoriev I.V."/>
            <person name="Hibbett D."/>
            <person name="Nagy L.G."/>
            <person name="Martin F.M."/>
        </authorList>
    </citation>
    <scope>NUCLEOTIDE SEQUENCE</scope>
    <source>
        <strain evidence="1">P2</strain>
    </source>
</reference>
<name>A0ACB6Z3J2_THEGA</name>
<gene>
    <name evidence="1" type="ORF">BDM02DRAFT_3122175</name>
</gene>
<accession>A0ACB6Z3J2</accession>
<evidence type="ECO:0000313" key="1">
    <source>
        <dbReference type="EMBL" id="KAF9644289.1"/>
    </source>
</evidence>
<evidence type="ECO:0000313" key="2">
    <source>
        <dbReference type="Proteomes" id="UP000886501"/>
    </source>
</evidence>
<sequence length="392" mass="43641">MSTQPPTKRPGARKKYKNNPTSGLLNGVLETLSLPTLGGSERDIIPEDLAYIGSYNWVDSPKPTIVVPGSPRIWVDRRMPMRVPLDSGKNFIDQNGHRMKKFTLLPLIKAVQDLTDQGVTQKFDWPSVDFVTDRGRLRKLLAWAEGLSDQWRMDTQLAGANTVLLSGRAPVTKETSGRSTSYGFNYEDASTHPVRGLENEPSHHRIIAYNFDGLRMVVRFEVDACLPYDAASSAPPFRNTSIGGRVTKKKPSSGTPSNPPDVKIIRAGSPEVPQTHLLEIKTHNSIRMNWPKTYPQLYLSQTPHIHHAFHEDGVFTSVKKFTLGQSELAEVDKSAQVGFKKLRKLLDYIQSLVLKHGTARISFVCVGKTLSVYRIPQGESCLPEDALALFVA</sequence>
<organism evidence="1 2">
    <name type="scientific">Thelephora ganbajun</name>
    <name type="common">Ganba fungus</name>
    <dbReference type="NCBI Taxonomy" id="370292"/>
    <lineage>
        <taxon>Eukaryota</taxon>
        <taxon>Fungi</taxon>
        <taxon>Dikarya</taxon>
        <taxon>Basidiomycota</taxon>
        <taxon>Agaricomycotina</taxon>
        <taxon>Agaricomycetes</taxon>
        <taxon>Thelephorales</taxon>
        <taxon>Thelephoraceae</taxon>
        <taxon>Thelephora</taxon>
    </lineage>
</organism>
<keyword evidence="2" id="KW-1185">Reference proteome</keyword>
<protein>
    <submittedName>
        <fullName evidence="1">Uncharacterized protein</fullName>
    </submittedName>
</protein>
<comment type="caution">
    <text evidence="1">The sequence shown here is derived from an EMBL/GenBank/DDBJ whole genome shotgun (WGS) entry which is preliminary data.</text>
</comment>